<dbReference type="KEGG" id="rsin:B6N60_02273"/>
<dbReference type="AlphaFoldDB" id="A0A975T7F3"/>
<reference evidence="1" key="1">
    <citation type="submission" date="2017-04" db="EMBL/GenBank/DDBJ databases">
        <title>Genome deletions in a multicellular cyanobacterial endosymbiont for morphological adaptation in marine diatoms.</title>
        <authorList>
            <person name="Wang Y."/>
            <person name="Gao H."/>
            <person name="Li R."/>
            <person name="Xu X."/>
        </authorList>
    </citation>
    <scope>NUCLEOTIDE SEQUENCE</scope>
    <source>
        <strain evidence="1">FACHB 800</strain>
    </source>
</reference>
<keyword evidence="2" id="KW-1185">Reference proteome</keyword>
<dbReference type="EMBL" id="CP021056">
    <property type="protein sequence ID" value="QXE23583.1"/>
    <property type="molecule type" value="Genomic_DNA"/>
</dbReference>
<accession>A0A975T7F3</accession>
<sequence length="34" mass="3955">MALLGINFSEVKSLDSQFIWCPDKCKLDRKNQLL</sequence>
<evidence type="ECO:0000313" key="1">
    <source>
        <dbReference type="EMBL" id="QXE23583.1"/>
    </source>
</evidence>
<protein>
    <submittedName>
        <fullName evidence="1">Uncharacterized protein</fullName>
    </submittedName>
</protein>
<proteinExistence type="predicted"/>
<dbReference type="Proteomes" id="UP000683511">
    <property type="component" value="Chromosome"/>
</dbReference>
<name>A0A975T7F3_9NOST</name>
<organism evidence="1 2">
    <name type="scientific">Richelia sinica FACHB-800</name>
    <dbReference type="NCBI Taxonomy" id="1357546"/>
    <lineage>
        <taxon>Bacteria</taxon>
        <taxon>Bacillati</taxon>
        <taxon>Cyanobacteriota</taxon>
        <taxon>Cyanophyceae</taxon>
        <taxon>Nostocales</taxon>
        <taxon>Nostocaceae</taxon>
        <taxon>Richelia</taxon>
    </lineage>
</organism>
<evidence type="ECO:0000313" key="2">
    <source>
        <dbReference type="Proteomes" id="UP000683511"/>
    </source>
</evidence>
<gene>
    <name evidence="1" type="ORF">B6N60_02273</name>
</gene>